<evidence type="ECO:0000256" key="5">
    <source>
        <dbReference type="ARBA" id="ARBA00023002"/>
    </source>
</evidence>
<dbReference type="Gene3D" id="3.20.20.70">
    <property type="entry name" value="Aldolase class I"/>
    <property type="match status" value="1"/>
</dbReference>
<comment type="cofactor">
    <cofactor evidence="1">
        <name>FMN</name>
        <dbReference type="ChEBI" id="CHEBI:58210"/>
    </cofactor>
</comment>
<name>A0A8I3ACJ9_9AGAM</name>
<evidence type="ECO:0000259" key="6">
    <source>
        <dbReference type="Pfam" id="PF00724"/>
    </source>
</evidence>
<evidence type="ECO:0000256" key="2">
    <source>
        <dbReference type="ARBA" id="ARBA00022630"/>
    </source>
</evidence>
<protein>
    <recommendedName>
        <fullName evidence="6">NADH:flavin oxidoreductase/NADH oxidase N-terminal domain-containing protein</fullName>
    </recommendedName>
</protein>
<accession>A0A8I3ACJ9</accession>
<evidence type="ECO:0000256" key="3">
    <source>
        <dbReference type="ARBA" id="ARBA00022643"/>
    </source>
</evidence>
<feature type="domain" description="NADH:flavin oxidoreductase/NADH oxidase N-terminal" evidence="6">
    <location>
        <begin position="20"/>
        <end position="218"/>
    </location>
</feature>
<dbReference type="InterPro" id="IPR013785">
    <property type="entry name" value="Aldolase_TIM"/>
</dbReference>
<proteinExistence type="predicted"/>
<keyword evidence="4" id="KW-0521">NADP</keyword>
<dbReference type="OrthoDB" id="72788at2759"/>
<dbReference type="InterPro" id="IPR001155">
    <property type="entry name" value="OxRdtase_FMN_N"/>
</dbReference>
<dbReference type="GO" id="GO:0010181">
    <property type="term" value="F:FMN binding"/>
    <property type="evidence" value="ECO:0007669"/>
    <property type="project" value="InterPro"/>
</dbReference>
<keyword evidence="2" id="KW-0285">Flavoprotein</keyword>
<dbReference type="SUPFAM" id="SSF51395">
    <property type="entry name" value="FMN-linked oxidoreductases"/>
    <property type="match status" value="1"/>
</dbReference>
<keyword evidence="3" id="KW-0288">FMN</keyword>
<keyword evidence="5" id="KW-0560">Oxidoreductase</keyword>
<organism evidence="7 8">
    <name type="scientific">Boletus reticuloceps</name>
    <dbReference type="NCBI Taxonomy" id="495285"/>
    <lineage>
        <taxon>Eukaryota</taxon>
        <taxon>Fungi</taxon>
        <taxon>Dikarya</taxon>
        <taxon>Basidiomycota</taxon>
        <taxon>Agaricomycotina</taxon>
        <taxon>Agaricomycetes</taxon>
        <taxon>Agaricomycetidae</taxon>
        <taxon>Boletales</taxon>
        <taxon>Boletineae</taxon>
        <taxon>Boletaceae</taxon>
        <taxon>Boletoideae</taxon>
        <taxon>Boletus</taxon>
    </lineage>
</organism>
<dbReference type="Proteomes" id="UP000683000">
    <property type="component" value="Unassembled WGS sequence"/>
</dbReference>
<dbReference type="Pfam" id="PF00724">
    <property type="entry name" value="Oxidored_FMN"/>
    <property type="match status" value="1"/>
</dbReference>
<dbReference type="AlphaFoldDB" id="A0A8I3ACJ9"/>
<dbReference type="EMBL" id="JAGFBS010000009">
    <property type="protein sequence ID" value="KAG6377375.1"/>
    <property type="molecule type" value="Genomic_DNA"/>
</dbReference>
<keyword evidence="8" id="KW-1185">Reference proteome</keyword>
<reference evidence="7" key="1">
    <citation type="submission" date="2021-03" db="EMBL/GenBank/DDBJ databases">
        <title>Evolutionary innovations through gain and loss of genes in the ectomycorrhizal Boletales.</title>
        <authorList>
            <person name="Wu G."/>
            <person name="Miyauchi S."/>
            <person name="Morin E."/>
            <person name="Yang Z.-L."/>
            <person name="Xu J."/>
            <person name="Martin F.M."/>
        </authorList>
    </citation>
    <scope>NUCLEOTIDE SEQUENCE</scope>
    <source>
        <strain evidence="7">BR01</strain>
    </source>
</reference>
<sequence>MQVAGIHGRSVATSWIGGHRENREVVAAFASAAKRVLKAGVDVTEIHNAHGYLLFPFLSPQSNKRTDEYGGSFENRIRLTLEVVDTIRDIIPTDMPLFLRYVVYICTQLIELTAVSATEWLEEALPDEPSWRVEDTVRLASILAEHGVDFLDVSSGGSHPKAIIKAGEAYQAPFAHTVKQAVGDKLVVGSVGSITNGVVAQGVMDRGQADVVLVGRFFKRILPQYGRKSLCVVTA</sequence>
<evidence type="ECO:0000256" key="4">
    <source>
        <dbReference type="ARBA" id="ARBA00022857"/>
    </source>
</evidence>
<evidence type="ECO:0000313" key="8">
    <source>
        <dbReference type="Proteomes" id="UP000683000"/>
    </source>
</evidence>
<gene>
    <name evidence="7" type="ORF">JVT61DRAFT_15171</name>
</gene>
<comment type="caution">
    <text evidence="7">The sequence shown here is derived from an EMBL/GenBank/DDBJ whole genome shotgun (WGS) entry which is preliminary data.</text>
</comment>
<evidence type="ECO:0000313" key="7">
    <source>
        <dbReference type="EMBL" id="KAG6377375.1"/>
    </source>
</evidence>
<dbReference type="PANTHER" id="PTHR43303">
    <property type="entry name" value="NADPH DEHYDROGENASE C23G7.10C-RELATED"/>
    <property type="match status" value="1"/>
</dbReference>
<dbReference type="InterPro" id="IPR044152">
    <property type="entry name" value="YqjM-like"/>
</dbReference>
<dbReference type="PANTHER" id="PTHR43303:SF4">
    <property type="entry name" value="NADPH DEHYDROGENASE C23G7.10C-RELATED"/>
    <property type="match status" value="1"/>
</dbReference>
<dbReference type="GO" id="GO:0050661">
    <property type="term" value="F:NADP binding"/>
    <property type="evidence" value="ECO:0007669"/>
    <property type="project" value="InterPro"/>
</dbReference>
<evidence type="ECO:0000256" key="1">
    <source>
        <dbReference type="ARBA" id="ARBA00001917"/>
    </source>
</evidence>
<dbReference type="GO" id="GO:0003959">
    <property type="term" value="F:NADPH dehydrogenase activity"/>
    <property type="evidence" value="ECO:0007669"/>
    <property type="project" value="InterPro"/>
</dbReference>